<reference evidence="1" key="1">
    <citation type="submission" date="2022-03" db="EMBL/GenBank/DDBJ databases">
        <authorList>
            <person name="Tunstrom K."/>
        </authorList>
    </citation>
    <scope>NUCLEOTIDE SEQUENCE</scope>
</reference>
<dbReference type="Proteomes" id="UP001153954">
    <property type="component" value="Unassembled WGS sequence"/>
</dbReference>
<dbReference type="AlphaFoldDB" id="A0AAU9TJJ6"/>
<protein>
    <submittedName>
        <fullName evidence="1">Uncharacterized protein</fullName>
    </submittedName>
</protein>
<keyword evidence="2" id="KW-1185">Reference proteome</keyword>
<proteinExistence type="predicted"/>
<organism evidence="1 2">
    <name type="scientific">Euphydryas editha</name>
    <name type="common">Edith's checkerspot</name>
    <dbReference type="NCBI Taxonomy" id="104508"/>
    <lineage>
        <taxon>Eukaryota</taxon>
        <taxon>Metazoa</taxon>
        <taxon>Ecdysozoa</taxon>
        <taxon>Arthropoda</taxon>
        <taxon>Hexapoda</taxon>
        <taxon>Insecta</taxon>
        <taxon>Pterygota</taxon>
        <taxon>Neoptera</taxon>
        <taxon>Endopterygota</taxon>
        <taxon>Lepidoptera</taxon>
        <taxon>Glossata</taxon>
        <taxon>Ditrysia</taxon>
        <taxon>Papilionoidea</taxon>
        <taxon>Nymphalidae</taxon>
        <taxon>Nymphalinae</taxon>
        <taxon>Euphydryas</taxon>
    </lineage>
</organism>
<comment type="caution">
    <text evidence="1">The sequence shown here is derived from an EMBL/GenBank/DDBJ whole genome shotgun (WGS) entry which is preliminary data.</text>
</comment>
<accession>A0AAU9TJJ6</accession>
<gene>
    <name evidence="1" type="ORF">EEDITHA_LOCUS3227</name>
</gene>
<evidence type="ECO:0000313" key="1">
    <source>
        <dbReference type="EMBL" id="CAH2086909.1"/>
    </source>
</evidence>
<dbReference type="EMBL" id="CAKOGL010000005">
    <property type="protein sequence ID" value="CAH2086909.1"/>
    <property type="molecule type" value="Genomic_DNA"/>
</dbReference>
<evidence type="ECO:0000313" key="2">
    <source>
        <dbReference type="Proteomes" id="UP001153954"/>
    </source>
</evidence>
<name>A0AAU9TJJ6_EUPED</name>
<sequence length="75" mass="8471">MEISETREPLVTYLIDPVDEDDGQLLCFDKKMNYTTIVFLEIMNNAEEDLLGLIRLKVKLITHSAVSIKQMGGVA</sequence>